<name>A0ACB8N641_CITSI</name>
<dbReference type="EMBL" id="CM039171">
    <property type="protein sequence ID" value="KAH9793221.1"/>
    <property type="molecule type" value="Genomic_DNA"/>
</dbReference>
<protein>
    <submittedName>
        <fullName evidence="1">PKS ER domain-containing protein</fullName>
    </submittedName>
</protein>
<organism evidence="1 2">
    <name type="scientific">Citrus sinensis</name>
    <name type="common">Sweet orange</name>
    <name type="synonym">Citrus aurantium var. sinensis</name>
    <dbReference type="NCBI Taxonomy" id="2711"/>
    <lineage>
        <taxon>Eukaryota</taxon>
        <taxon>Viridiplantae</taxon>
        <taxon>Streptophyta</taxon>
        <taxon>Embryophyta</taxon>
        <taxon>Tracheophyta</taxon>
        <taxon>Spermatophyta</taxon>
        <taxon>Magnoliopsida</taxon>
        <taxon>eudicotyledons</taxon>
        <taxon>Gunneridae</taxon>
        <taxon>Pentapetalae</taxon>
        <taxon>rosids</taxon>
        <taxon>malvids</taxon>
        <taxon>Sapindales</taxon>
        <taxon>Rutaceae</taxon>
        <taxon>Aurantioideae</taxon>
        <taxon>Citrus</taxon>
    </lineage>
</organism>
<sequence length="358" mass="39221">MPMGSAEEKLETVESKEWYISAYASDGVPTSDHLKLRSASVSLAVDSIPDHHVAVETLWISIDPYLRATMTGTNDGLYFPQFNLNQVILAFGIARVIRSKDSKYSDGDIVLRAFLPVAEYSLLPCDLLTRKLDPASGIPFPDYLSSLGIPGFAAWVGIEVLGQPKSGSNVFVSAAAGGVGMFAGQLAKLKGCKVVGSTGSDDNVKLLKEEFGYDDAFNYNSEMSFDATLTKYFPNGIDVYLDNVGGKMLEAVLNHVNVHARIILCGMISQYNKVWTERDGVRNLLNMIGKEVKMEGFMIGSHMDRFADFTVEMESYIKEGKIRSKHVIYYGVESFLESLGSLFSSSNIGKVVIQVKAP</sequence>
<reference evidence="2" key="1">
    <citation type="journal article" date="2023" name="Hortic. Res.">
        <title>A chromosome-level phased genome enabling allele-level studies in sweet orange: a case study on citrus Huanglongbing tolerance.</title>
        <authorList>
            <person name="Wu B."/>
            <person name="Yu Q."/>
            <person name="Deng Z."/>
            <person name="Duan Y."/>
            <person name="Luo F."/>
            <person name="Gmitter F. Jr."/>
        </authorList>
    </citation>
    <scope>NUCLEOTIDE SEQUENCE [LARGE SCALE GENOMIC DNA]</scope>
    <source>
        <strain evidence="2">cv. Valencia</strain>
    </source>
</reference>
<keyword evidence="2" id="KW-1185">Reference proteome</keyword>
<gene>
    <name evidence="1" type="ORF">KPL71_004451</name>
</gene>
<dbReference type="Proteomes" id="UP000829398">
    <property type="component" value="Chromosome 2"/>
</dbReference>
<accession>A0ACB8N641</accession>
<evidence type="ECO:0000313" key="1">
    <source>
        <dbReference type="EMBL" id="KAH9793221.1"/>
    </source>
</evidence>
<evidence type="ECO:0000313" key="2">
    <source>
        <dbReference type="Proteomes" id="UP000829398"/>
    </source>
</evidence>
<proteinExistence type="predicted"/>
<comment type="caution">
    <text evidence="1">The sequence shown here is derived from an EMBL/GenBank/DDBJ whole genome shotgun (WGS) entry which is preliminary data.</text>
</comment>